<comment type="caution">
    <text evidence="1">The sequence shown here is derived from an EMBL/GenBank/DDBJ whole genome shotgun (WGS) entry which is preliminary data.</text>
</comment>
<accession>A0A0L6UBF6</accession>
<gene>
    <name evidence="1" type="ORF">VP01_8433g1</name>
</gene>
<evidence type="ECO:0000313" key="2">
    <source>
        <dbReference type="Proteomes" id="UP000037035"/>
    </source>
</evidence>
<reference evidence="1 2" key="1">
    <citation type="submission" date="2015-08" db="EMBL/GenBank/DDBJ databases">
        <title>Next Generation Sequencing and Analysis of the Genome of Puccinia sorghi L Schw, the Causal Agent of Maize Common Rust.</title>
        <authorList>
            <person name="Rochi L."/>
            <person name="Burguener G."/>
            <person name="Darino M."/>
            <person name="Turjanski A."/>
            <person name="Kreff E."/>
            <person name="Dieguez M.J."/>
            <person name="Sacco F."/>
        </authorList>
    </citation>
    <scope>NUCLEOTIDE SEQUENCE [LARGE SCALE GENOMIC DNA]</scope>
    <source>
        <strain evidence="1 2">RO10H11247</strain>
    </source>
</reference>
<dbReference type="PANTHER" id="PTHR34409:SF1">
    <property type="entry name" value="MYB-LIKE DOMAIN-CONTAINING PROTEIN"/>
    <property type="match status" value="1"/>
</dbReference>
<name>A0A0L6UBF6_9BASI</name>
<protein>
    <submittedName>
        <fullName evidence="1">Uncharacterized protein</fullName>
    </submittedName>
</protein>
<dbReference type="EMBL" id="LAVV01013975">
    <property type="protein sequence ID" value="KNZ45155.1"/>
    <property type="molecule type" value="Genomic_DNA"/>
</dbReference>
<dbReference type="VEuPathDB" id="FungiDB:VP01_8433g1"/>
<dbReference type="Proteomes" id="UP000037035">
    <property type="component" value="Unassembled WGS sequence"/>
</dbReference>
<evidence type="ECO:0000313" key="1">
    <source>
        <dbReference type="EMBL" id="KNZ45155.1"/>
    </source>
</evidence>
<keyword evidence="2" id="KW-1185">Reference proteome</keyword>
<organism evidence="1 2">
    <name type="scientific">Puccinia sorghi</name>
    <dbReference type="NCBI Taxonomy" id="27349"/>
    <lineage>
        <taxon>Eukaryota</taxon>
        <taxon>Fungi</taxon>
        <taxon>Dikarya</taxon>
        <taxon>Basidiomycota</taxon>
        <taxon>Pucciniomycotina</taxon>
        <taxon>Pucciniomycetes</taxon>
        <taxon>Pucciniales</taxon>
        <taxon>Pucciniaceae</taxon>
        <taxon>Puccinia</taxon>
    </lineage>
</organism>
<dbReference type="OrthoDB" id="2499380at2759"/>
<sequence length="104" mass="12020">MAVKKILPLGSQEWCKVQDLFNQYTANNNHISRDSDPSKIKFHHLANSKKNPLAKVFALHGSEKKKRWIRQSRIRPPTMFSSTMRGTRMATPMTKGQYSFIDLT</sequence>
<dbReference type="AlphaFoldDB" id="A0A0L6UBF6"/>
<dbReference type="PANTHER" id="PTHR34409">
    <property type="entry name" value="SET DOMAIN-CONTAINING PROTEIN"/>
    <property type="match status" value="1"/>
</dbReference>
<proteinExistence type="predicted"/>